<dbReference type="Proteomes" id="UP000428803">
    <property type="component" value="Chromosome"/>
</dbReference>
<reference evidence="2" key="1">
    <citation type="submission" date="2019-01" db="EMBL/GenBank/DDBJ databases">
        <title>Sphingorhabdus lacus sp.nov., isolated from an oligotrophic freshwater lake.</title>
        <authorList>
            <person name="Park M."/>
        </authorList>
    </citation>
    <scope>NUCLEOTIDE SEQUENCE [LARGE SCALE GENOMIC DNA]</scope>
    <source>
        <strain evidence="2">IMCC1753</strain>
    </source>
</reference>
<sequence>MDEFLNDAFEPIKISRSELKRLLERIASLWPATICCTDKAYGLESFSCRSIVPLGRTARDNFELVDWGVHQEIAGIALDFMGMAIKHSAKYLTLVEISNIDYDTIIGNMYARDDIIITSD</sequence>
<dbReference type="EMBL" id="CP035733">
    <property type="protein sequence ID" value="QGY81376.1"/>
    <property type="molecule type" value="Genomic_DNA"/>
</dbReference>
<accession>A0A6I6LBF9</accession>
<dbReference type="OrthoDB" id="9855778at2"/>
<keyword evidence="2" id="KW-1185">Reference proteome</keyword>
<dbReference type="RefSeq" id="WP_158901494.1">
    <property type="nucleotide sequence ID" value="NZ_CP035733.1"/>
</dbReference>
<evidence type="ECO:0000313" key="2">
    <source>
        <dbReference type="Proteomes" id="UP000428803"/>
    </source>
</evidence>
<evidence type="ECO:0000313" key="1">
    <source>
        <dbReference type="EMBL" id="QGY81376.1"/>
    </source>
</evidence>
<name>A0A6I6LBF9_9SPHN</name>
<protein>
    <submittedName>
        <fullName evidence="1">Uncharacterized protein</fullName>
    </submittedName>
</protein>
<gene>
    <name evidence="1" type="ORF">EUU25_12575</name>
</gene>
<organism evidence="1 2">
    <name type="scientific">Sphingorhabdus lacus</name>
    <dbReference type="NCBI Taxonomy" id="392610"/>
    <lineage>
        <taxon>Bacteria</taxon>
        <taxon>Pseudomonadati</taxon>
        <taxon>Pseudomonadota</taxon>
        <taxon>Alphaproteobacteria</taxon>
        <taxon>Sphingomonadales</taxon>
        <taxon>Sphingomonadaceae</taxon>
        <taxon>Sphingorhabdus</taxon>
    </lineage>
</organism>
<dbReference type="KEGG" id="slaa:EUU25_12575"/>
<dbReference type="AlphaFoldDB" id="A0A6I6LBF9"/>
<proteinExistence type="predicted"/>